<evidence type="ECO:0000313" key="3">
    <source>
        <dbReference type="Proteomes" id="UP000317171"/>
    </source>
</evidence>
<dbReference type="KEGG" id="gaz:Pan241w_26430"/>
<dbReference type="OrthoDB" id="891532at2"/>
<protein>
    <recommendedName>
        <fullName evidence="1">Type II CBASS E2 protein domain-containing protein</fullName>
    </recommendedName>
</protein>
<keyword evidence="3" id="KW-1185">Reference proteome</keyword>
<dbReference type="Pfam" id="PF26395">
    <property type="entry name" value="E2-CBASS"/>
    <property type="match status" value="1"/>
</dbReference>
<reference evidence="2 3" key="1">
    <citation type="submission" date="2019-02" db="EMBL/GenBank/DDBJ databases">
        <title>Deep-cultivation of Planctomycetes and their phenomic and genomic characterization uncovers novel biology.</title>
        <authorList>
            <person name="Wiegand S."/>
            <person name="Jogler M."/>
            <person name="Boedeker C."/>
            <person name="Pinto D."/>
            <person name="Vollmers J."/>
            <person name="Rivas-Marin E."/>
            <person name="Kohn T."/>
            <person name="Peeters S.H."/>
            <person name="Heuer A."/>
            <person name="Rast P."/>
            <person name="Oberbeckmann S."/>
            <person name="Bunk B."/>
            <person name="Jeske O."/>
            <person name="Meyerdierks A."/>
            <person name="Storesund J.E."/>
            <person name="Kallscheuer N."/>
            <person name="Luecker S."/>
            <person name="Lage O.M."/>
            <person name="Pohl T."/>
            <person name="Merkel B.J."/>
            <person name="Hornburger P."/>
            <person name="Mueller R.-W."/>
            <person name="Bruemmer F."/>
            <person name="Labrenz M."/>
            <person name="Spormann A.M."/>
            <person name="Op den Camp H."/>
            <person name="Overmann J."/>
            <person name="Amann R."/>
            <person name="Jetten M.S.M."/>
            <person name="Mascher T."/>
            <person name="Medema M.H."/>
            <person name="Devos D.P."/>
            <person name="Kaster A.-K."/>
            <person name="Ovreas L."/>
            <person name="Rohde M."/>
            <person name="Galperin M.Y."/>
            <person name="Jogler C."/>
        </authorList>
    </citation>
    <scope>NUCLEOTIDE SEQUENCE [LARGE SCALE GENOMIC DNA]</scope>
    <source>
        <strain evidence="2 3">Pan241w</strain>
    </source>
</reference>
<dbReference type="InterPro" id="IPR058588">
    <property type="entry name" value="E2-CBASS"/>
</dbReference>
<accession>A0A517RFA4</accession>
<evidence type="ECO:0000259" key="1">
    <source>
        <dbReference type="Pfam" id="PF26395"/>
    </source>
</evidence>
<sequence>MWYQRDPARLEIEKQLLKQEHPRAQIVKLNELLRIRITIRGRKANYNAELVYPHRFPEYPVEAFITSPKIQPNPHTFGCGELCIYHRSDVGPHITGKVYLDWTIKWVSEYERFLDTGSWT</sequence>
<evidence type="ECO:0000313" key="2">
    <source>
        <dbReference type="EMBL" id="QDT42558.1"/>
    </source>
</evidence>
<organism evidence="2 3">
    <name type="scientific">Gimesia alba</name>
    <dbReference type="NCBI Taxonomy" id="2527973"/>
    <lineage>
        <taxon>Bacteria</taxon>
        <taxon>Pseudomonadati</taxon>
        <taxon>Planctomycetota</taxon>
        <taxon>Planctomycetia</taxon>
        <taxon>Planctomycetales</taxon>
        <taxon>Planctomycetaceae</taxon>
        <taxon>Gimesia</taxon>
    </lineage>
</organism>
<gene>
    <name evidence="2" type="ORF">Pan241w_26430</name>
</gene>
<proteinExistence type="predicted"/>
<dbReference type="EMBL" id="CP036269">
    <property type="protein sequence ID" value="QDT42558.1"/>
    <property type="molecule type" value="Genomic_DNA"/>
</dbReference>
<name>A0A517RFA4_9PLAN</name>
<dbReference type="RefSeq" id="WP_145216003.1">
    <property type="nucleotide sequence ID" value="NZ_CP036269.1"/>
</dbReference>
<dbReference type="Proteomes" id="UP000317171">
    <property type="component" value="Chromosome"/>
</dbReference>
<dbReference type="AlphaFoldDB" id="A0A517RFA4"/>
<feature type="domain" description="Type II CBASS E2 protein" evidence="1">
    <location>
        <begin position="14"/>
        <end position="120"/>
    </location>
</feature>